<accession>A0AC34RPU8</accession>
<name>A0AC34RPU8_9BILA</name>
<sequence>MPVLADNYMVNLNKMIGRKFSLKEFYRQSSLIFTEAFNGFGLPISTGNDIFPVGSHCPTIGKLDQEMLEFLNDPQSKVDSLVNEMSGRLIMKKYGSNRPIAPFIVDIVIVSDEHDGI</sequence>
<dbReference type="WBParaSite" id="JU765_v2.g8835.t1">
    <property type="protein sequence ID" value="JU765_v2.g8835.t1"/>
    <property type="gene ID" value="JU765_v2.g8835"/>
</dbReference>
<reference evidence="2" key="1">
    <citation type="submission" date="2022-11" db="UniProtKB">
        <authorList>
            <consortium name="WormBaseParasite"/>
        </authorList>
    </citation>
    <scope>IDENTIFICATION</scope>
</reference>
<organism evidence="1 2">
    <name type="scientific">Panagrolaimus sp. JU765</name>
    <dbReference type="NCBI Taxonomy" id="591449"/>
    <lineage>
        <taxon>Eukaryota</taxon>
        <taxon>Metazoa</taxon>
        <taxon>Ecdysozoa</taxon>
        <taxon>Nematoda</taxon>
        <taxon>Chromadorea</taxon>
        <taxon>Rhabditida</taxon>
        <taxon>Tylenchina</taxon>
        <taxon>Panagrolaimomorpha</taxon>
        <taxon>Panagrolaimoidea</taxon>
        <taxon>Panagrolaimidae</taxon>
        <taxon>Panagrolaimus</taxon>
    </lineage>
</organism>
<proteinExistence type="predicted"/>
<evidence type="ECO:0000313" key="1">
    <source>
        <dbReference type="Proteomes" id="UP000887576"/>
    </source>
</evidence>
<protein>
    <submittedName>
        <fullName evidence="2">Uncharacterized protein</fullName>
    </submittedName>
</protein>
<dbReference type="Proteomes" id="UP000887576">
    <property type="component" value="Unplaced"/>
</dbReference>
<evidence type="ECO:0000313" key="2">
    <source>
        <dbReference type="WBParaSite" id="JU765_v2.g8835.t1"/>
    </source>
</evidence>